<dbReference type="InterPro" id="IPR050275">
    <property type="entry name" value="PGM_Phosphatase"/>
</dbReference>
<dbReference type="PANTHER" id="PTHR48100">
    <property type="entry name" value="BROAD-SPECIFICITY PHOSPHATASE YOR283W-RELATED"/>
    <property type="match status" value="1"/>
</dbReference>
<dbReference type="InterPro" id="IPR029033">
    <property type="entry name" value="His_PPase_superfam"/>
</dbReference>
<keyword evidence="2" id="KW-1185">Reference proteome</keyword>
<dbReference type="EMBL" id="BAPV01000001">
    <property type="protein sequence ID" value="GBQ82676.1"/>
    <property type="molecule type" value="Genomic_DNA"/>
</dbReference>
<protein>
    <submittedName>
        <fullName evidence="1">Phosphoglycerate mutase</fullName>
    </submittedName>
</protein>
<dbReference type="InterPro" id="IPR013078">
    <property type="entry name" value="His_Pase_superF_clade-1"/>
</dbReference>
<dbReference type="PANTHER" id="PTHR48100:SF1">
    <property type="entry name" value="HISTIDINE PHOSPHATASE FAMILY PROTEIN-RELATED"/>
    <property type="match status" value="1"/>
</dbReference>
<proteinExistence type="predicted"/>
<reference evidence="1" key="1">
    <citation type="submission" date="2013-04" db="EMBL/GenBank/DDBJ databases">
        <title>The genome sequencing project of 58 acetic acid bacteria.</title>
        <authorList>
            <person name="Okamoto-Kainuma A."/>
            <person name="Ishikawa M."/>
            <person name="Umino S."/>
            <person name="Koizumi Y."/>
            <person name="Shiwa Y."/>
            <person name="Yoshikawa H."/>
            <person name="Matsutani M."/>
            <person name="Matsushita K."/>
        </authorList>
    </citation>
    <scope>NUCLEOTIDE SEQUENCE</scope>
    <source>
        <strain evidence="1">NRIC 0535</strain>
    </source>
</reference>
<dbReference type="Gene3D" id="3.40.50.1240">
    <property type="entry name" value="Phosphoglycerate mutase-like"/>
    <property type="match status" value="1"/>
</dbReference>
<comment type="caution">
    <text evidence="1">The sequence shown here is derived from an EMBL/GenBank/DDBJ whole genome shotgun (WGS) entry which is preliminary data.</text>
</comment>
<dbReference type="RefSeq" id="WP_264813867.1">
    <property type="nucleotide sequence ID" value="NZ_BAPV01000001.1"/>
</dbReference>
<dbReference type="Pfam" id="PF00300">
    <property type="entry name" value="His_Phos_1"/>
    <property type="match status" value="1"/>
</dbReference>
<dbReference type="SUPFAM" id="SSF53254">
    <property type="entry name" value="Phosphoglycerate mutase-like"/>
    <property type="match status" value="1"/>
</dbReference>
<sequence>MTQPNTPQFNDIGATAPKAHGHFLDSMQLPSGVTRFWLIRHAIVEATARLRVYGSLDVELCSEHLALQVPYYTALGRRLPDEANWVVSPLKRAQDTAKAIFAAGYGARTLTIEPRLTEQSMGEWHNLPHEELPMKLRQTAHNFWSLSASEQPPGGESMLDVCARVGHALDEMADHHAGQDTVVVSHGGAIRAALSHALNVHPDTGLRFSIQNLSLSIIERINGVWRVVTVNELPTAPSVE</sequence>
<evidence type="ECO:0000313" key="2">
    <source>
        <dbReference type="Proteomes" id="UP001062776"/>
    </source>
</evidence>
<dbReference type="CDD" id="cd07067">
    <property type="entry name" value="HP_PGM_like"/>
    <property type="match status" value="1"/>
</dbReference>
<gene>
    <name evidence="1" type="ORF">AA0535_0049</name>
</gene>
<dbReference type="Proteomes" id="UP001062776">
    <property type="component" value="Unassembled WGS sequence"/>
</dbReference>
<name>A0ABQ0PVI3_9PROT</name>
<dbReference type="SMART" id="SM00855">
    <property type="entry name" value="PGAM"/>
    <property type="match status" value="1"/>
</dbReference>
<organism evidence="1 2">
    <name type="scientific">Asaia krungthepensis NRIC 0535</name>
    <dbReference type="NCBI Taxonomy" id="1307925"/>
    <lineage>
        <taxon>Bacteria</taxon>
        <taxon>Pseudomonadati</taxon>
        <taxon>Pseudomonadota</taxon>
        <taxon>Alphaproteobacteria</taxon>
        <taxon>Acetobacterales</taxon>
        <taxon>Acetobacteraceae</taxon>
        <taxon>Asaia</taxon>
    </lineage>
</organism>
<accession>A0ABQ0PVI3</accession>
<evidence type="ECO:0000313" key="1">
    <source>
        <dbReference type="EMBL" id="GBQ82676.1"/>
    </source>
</evidence>